<dbReference type="AlphaFoldDB" id="Q2CG79"/>
<dbReference type="RefSeq" id="WP_007254290.1">
    <property type="nucleotide sequence ID" value="NZ_CH724107.1"/>
</dbReference>
<accession>Q2CG79</accession>
<sequence length="196" mass="20396">MTGALPGLLRLLWATIERPAEVARMILAQRLSRQTLWLALVLVTVLSVLLVGLLNLVAPPPEDAVMLAVTPFAYAFILGGSLVIAVFALHFTGRMLGGSGELPDTLALLVWLQTLLLALQLVQLVLILVSPLLGGIAALLSIAAALWVLLHFINEAQSFGSLGRAALTLVVSLLGMGVGLSVLLGLIGAIAGTGDI</sequence>
<evidence type="ECO:0000256" key="3">
    <source>
        <dbReference type="ARBA" id="ARBA00022989"/>
    </source>
</evidence>
<evidence type="ECO:0000313" key="7">
    <source>
        <dbReference type="EMBL" id="EAR51650.1"/>
    </source>
</evidence>
<feature type="transmembrane region" description="Helical" evidence="5">
    <location>
        <begin position="35"/>
        <end position="58"/>
    </location>
</feature>
<evidence type="ECO:0000256" key="4">
    <source>
        <dbReference type="ARBA" id="ARBA00023136"/>
    </source>
</evidence>
<dbReference type="EMBL" id="AAOT01000010">
    <property type="protein sequence ID" value="EAR51650.1"/>
    <property type="molecule type" value="Genomic_DNA"/>
</dbReference>
<organism evidence="7 8">
    <name type="scientific">Oceanicola granulosus (strain ATCC BAA-861 / DSM 15982 / KCTC 12143 / HTCC2516)</name>
    <dbReference type="NCBI Taxonomy" id="314256"/>
    <lineage>
        <taxon>Bacteria</taxon>
        <taxon>Pseudomonadati</taxon>
        <taxon>Pseudomonadota</taxon>
        <taxon>Alphaproteobacteria</taxon>
        <taxon>Rhodobacterales</taxon>
        <taxon>Roseobacteraceae</taxon>
        <taxon>Oceanicola</taxon>
    </lineage>
</organism>
<dbReference type="Pfam" id="PF04893">
    <property type="entry name" value="Yip1"/>
    <property type="match status" value="1"/>
</dbReference>
<dbReference type="OrthoDB" id="7872013at2"/>
<protein>
    <recommendedName>
        <fullName evidence="6">Yip1 domain-containing protein</fullName>
    </recommendedName>
</protein>
<evidence type="ECO:0000313" key="8">
    <source>
        <dbReference type="Proteomes" id="UP000003635"/>
    </source>
</evidence>
<name>Q2CG79_OCEGH</name>
<proteinExistence type="predicted"/>
<keyword evidence="2 5" id="KW-0812">Transmembrane</keyword>
<evidence type="ECO:0000259" key="6">
    <source>
        <dbReference type="Pfam" id="PF04893"/>
    </source>
</evidence>
<dbReference type="InterPro" id="IPR006977">
    <property type="entry name" value="Yip1_dom"/>
</dbReference>
<evidence type="ECO:0000256" key="1">
    <source>
        <dbReference type="ARBA" id="ARBA00004141"/>
    </source>
</evidence>
<gene>
    <name evidence="7" type="ORF">OG2516_03660</name>
</gene>
<dbReference type="Proteomes" id="UP000003635">
    <property type="component" value="Unassembled WGS sequence"/>
</dbReference>
<keyword evidence="3 5" id="KW-1133">Transmembrane helix</keyword>
<keyword evidence="4 5" id="KW-0472">Membrane</keyword>
<comment type="caution">
    <text evidence="7">The sequence shown here is derived from an EMBL/GenBank/DDBJ whole genome shotgun (WGS) entry which is preliminary data.</text>
</comment>
<dbReference type="HOGENOM" id="CLU_117637_1_0_5"/>
<feature type="transmembrane region" description="Helical" evidence="5">
    <location>
        <begin position="105"/>
        <end position="126"/>
    </location>
</feature>
<feature type="transmembrane region" description="Helical" evidence="5">
    <location>
        <begin position="165"/>
        <end position="191"/>
    </location>
</feature>
<evidence type="ECO:0000256" key="5">
    <source>
        <dbReference type="SAM" id="Phobius"/>
    </source>
</evidence>
<dbReference type="GO" id="GO:0016020">
    <property type="term" value="C:membrane"/>
    <property type="evidence" value="ECO:0007669"/>
    <property type="project" value="UniProtKB-SubCell"/>
</dbReference>
<feature type="transmembrane region" description="Helical" evidence="5">
    <location>
        <begin position="64"/>
        <end position="93"/>
    </location>
</feature>
<keyword evidence="8" id="KW-1185">Reference proteome</keyword>
<evidence type="ECO:0000256" key="2">
    <source>
        <dbReference type="ARBA" id="ARBA00022692"/>
    </source>
</evidence>
<dbReference type="eggNOG" id="ENOG5032RKM">
    <property type="taxonomic scope" value="Bacteria"/>
</dbReference>
<comment type="subcellular location">
    <subcellularLocation>
        <location evidence="1">Membrane</location>
        <topology evidence="1">Multi-pass membrane protein</topology>
    </subcellularLocation>
</comment>
<feature type="domain" description="Yip1" evidence="6">
    <location>
        <begin position="14"/>
        <end position="182"/>
    </location>
</feature>
<feature type="transmembrane region" description="Helical" evidence="5">
    <location>
        <begin position="132"/>
        <end position="153"/>
    </location>
</feature>
<reference evidence="7 8" key="1">
    <citation type="journal article" date="2010" name="J. Bacteriol.">
        <title>Genome sequences of Oceanicola granulosus HTCC2516(T) and Oceanicola batsensis HTCC2597(TDelta).</title>
        <authorList>
            <person name="Thrash J.C."/>
            <person name="Cho J.C."/>
            <person name="Vergin K.L."/>
            <person name="Giovannoni S.J."/>
        </authorList>
    </citation>
    <scope>NUCLEOTIDE SEQUENCE [LARGE SCALE GENOMIC DNA]</scope>
    <source>
        <strain evidence="8">ATCC BAA-861 / DSM 15982 / KCTC 12143 / HTCC2516</strain>
    </source>
</reference>
<dbReference type="STRING" id="314256.OG2516_03660"/>